<dbReference type="OrthoDB" id="2878657at2"/>
<evidence type="ECO:0000313" key="1">
    <source>
        <dbReference type="EMBL" id="PLS04317.1"/>
    </source>
</evidence>
<reference evidence="1 2" key="1">
    <citation type="submission" date="2017-11" db="EMBL/GenBank/DDBJ databases">
        <title>Comparitive Functional Genomics of Dry Heat Resistant strains isolated from the Viking Spacecraft.</title>
        <authorList>
            <person name="Seuylemezian A."/>
            <person name="Cooper K."/>
            <person name="Vaishampayan P."/>
        </authorList>
    </citation>
    <scope>NUCLEOTIDE SEQUENCE [LARGE SCALE GENOMIC DNA]</scope>
    <source>
        <strain evidence="1 2">V32-6</strain>
    </source>
</reference>
<evidence type="ECO:0008006" key="3">
    <source>
        <dbReference type="Google" id="ProtNLM"/>
    </source>
</evidence>
<protein>
    <recommendedName>
        <fullName evidence="3">DUF4359 domain-containing protein</fullName>
    </recommendedName>
</protein>
<dbReference type="RefSeq" id="WP_101648101.1">
    <property type="nucleotide sequence ID" value="NZ_PGVE01000043.1"/>
</dbReference>
<gene>
    <name evidence="1" type="ORF">CVD27_11760</name>
</gene>
<accession>A0A2N5HFN4</accession>
<proteinExistence type="predicted"/>
<dbReference type="InterPro" id="IPR025578">
    <property type="entry name" value="DUF4359"/>
</dbReference>
<dbReference type="AlphaFoldDB" id="A0A2N5HFN4"/>
<dbReference type="EMBL" id="PGVE01000043">
    <property type="protein sequence ID" value="PLS04317.1"/>
    <property type="molecule type" value="Genomic_DNA"/>
</dbReference>
<comment type="caution">
    <text evidence="1">The sequence shown here is derived from an EMBL/GenBank/DDBJ whole genome shotgun (WGS) entry which is preliminary data.</text>
</comment>
<keyword evidence="2" id="KW-1185">Reference proteome</keyword>
<dbReference type="Proteomes" id="UP000234950">
    <property type="component" value="Unassembled WGS sequence"/>
</dbReference>
<sequence>MKRLVSLLLSVVIIFVLSATNPGRSEYVDWVNQKTMDQSSNLLKRGILSVAGKSIFDAGTTKKDYVVFSIYKTDFTDVGMGKMTTLGIFNQFIPLTNLEKEK</sequence>
<evidence type="ECO:0000313" key="2">
    <source>
        <dbReference type="Proteomes" id="UP000234950"/>
    </source>
</evidence>
<dbReference type="Pfam" id="PF14271">
    <property type="entry name" value="DUF4359"/>
    <property type="match status" value="1"/>
</dbReference>
<organism evidence="1 2">
    <name type="scientific">Neobacillus cucumis</name>
    <dbReference type="NCBI Taxonomy" id="1740721"/>
    <lineage>
        <taxon>Bacteria</taxon>
        <taxon>Bacillati</taxon>
        <taxon>Bacillota</taxon>
        <taxon>Bacilli</taxon>
        <taxon>Bacillales</taxon>
        <taxon>Bacillaceae</taxon>
        <taxon>Neobacillus</taxon>
    </lineage>
</organism>
<name>A0A2N5HFN4_9BACI</name>